<organism evidence="1">
    <name type="scientific">Cyprideis torosa</name>
    <dbReference type="NCBI Taxonomy" id="163714"/>
    <lineage>
        <taxon>Eukaryota</taxon>
        <taxon>Metazoa</taxon>
        <taxon>Ecdysozoa</taxon>
        <taxon>Arthropoda</taxon>
        <taxon>Crustacea</taxon>
        <taxon>Oligostraca</taxon>
        <taxon>Ostracoda</taxon>
        <taxon>Podocopa</taxon>
        <taxon>Podocopida</taxon>
        <taxon>Cytherocopina</taxon>
        <taxon>Cytheroidea</taxon>
        <taxon>Cytherideidae</taxon>
        <taxon>Cyprideis</taxon>
    </lineage>
</organism>
<evidence type="ECO:0000313" key="1">
    <source>
        <dbReference type="EMBL" id="CAD7234461.1"/>
    </source>
</evidence>
<proteinExistence type="predicted"/>
<gene>
    <name evidence="1" type="ORF">CTOB1V02_LOCUS12277</name>
</gene>
<accession>A0A7R8ZWG1</accession>
<name>A0A7R8ZWG1_9CRUS</name>
<sequence length="100" mass="10612">MTLISSSSVPIVLGSVSKVPARYIFRGLSFPGEDRANGGRDMGLQTVPAELEFSAVVSDGNYTPYTTAGDPSGRHYEAIAVMLTPGSWCRADCDAGELLR</sequence>
<reference evidence="1" key="1">
    <citation type="submission" date="2020-11" db="EMBL/GenBank/DDBJ databases">
        <authorList>
            <person name="Tran Van P."/>
        </authorList>
    </citation>
    <scope>NUCLEOTIDE SEQUENCE</scope>
</reference>
<protein>
    <submittedName>
        <fullName evidence="1">Uncharacterized protein</fullName>
    </submittedName>
</protein>
<dbReference type="EMBL" id="OB668766">
    <property type="protein sequence ID" value="CAD7234461.1"/>
    <property type="molecule type" value="Genomic_DNA"/>
</dbReference>
<dbReference type="AlphaFoldDB" id="A0A7R8ZWG1"/>